<feature type="compositionally biased region" description="Low complexity" evidence="1">
    <location>
        <begin position="50"/>
        <end position="62"/>
    </location>
</feature>
<sequence>MQPLSFGNYTDATTNGSQLGTTGVAANNLQMGTLASAPTGSNGLPSATVASPTTPGATSGAGTFWKNGDGSLNTNNIGLVLGGVQMLGNLWNSYQAHKLAKEQMAFAREQWDTNLANQTQTYNTALEDRIRGRYAVGERTDAQVQEEVSRHAL</sequence>
<evidence type="ECO:0000313" key="2">
    <source>
        <dbReference type="EMBL" id="AWY09413.1"/>
    </source>
</evidence>
<accession>A0A2Z4QHI1</accession>
<dbReference type="EMBL" id="MH015256">
    <property type="protein sequence ID" value="AWY09413.1"/>
    <property type="molecule type" value="Genomic_DNA"/>
</dbReference>
<feature type="compositionally biased region" description="Polar residues" evidence="1">
    <location>
        <begin position="36"/>
        <end position="49"/>
    </location>
</feature>
<evidence type="ECO:0000313" key="3">
    <source>
        <dbReference type="Proteomes" id="UP000250784"/>
    </source>
</evidence>
<dbReference type="Proteomes" id="UP000250784">
    <property type="component" value="Segment"/>
</dbReference>
<feature type="region of interest" description="Disordered" evidence="1">
    <location>
        <begin position="36"/>
        <end position="62"/>
    </location>
</feature>
<organism evidence="2 3">
    <name type="scientific">Ruegeria phage vB_RpoP-V13</name>
    <dbReference type="NCBI Taxonomy" id="2218612"/>
    <lineage>
        <taxon>Viruses</taxon>
        <taxon>Duplodnaviria</taxon>
        <taxon>Heunggongvirae</taxon>
        <taxon>Uroviricota</taxon>
        <taxon>Caudoviricetes</taxon>
        <taxon>Schitoviridae</taxon>
        <taxon>Rhodovirinae</taxon>
        <taxon>Pomeroyivirus</taxon>
        <taxon>Pomeroyivirus V13</taxon>
    </lineage>
</organism>
<gene>
    <name evidence="2" type="ORF">vBRpoPV13_56</name>
</gene>
<keyword evidence="3" id="KW-1185">Reference proteome</keyword>
<protein>
    <submittedName>
        <fullName evidence="2">Structural protein</fullName>
    </submittedName>
</protein>
<evidence type="ECO:0000256" key="1">
    <source>
        <dbReference type="SAM" id="MobiDB-lite"/>
    </source>
</evidence>
<name>A0A2Z4QHI1_9CAUD</name>
<reference evidence="2 3" key="1">
    <citation type="submission" date="2018-03" db="EMBL/GenBank/DDBJ databases">
        <title>Diverse roseophage infecting Ruegeria pomeroyi DSS-3.</title>
        <authorList>
            <person name="Zhan Y."/>
            <person name="Chen F."/>
            <person name="Wommack E."/>
            <person name="Nasko D."/>
        </authorList>
    </citation>
    <scope>NUCLEOTIDE SEQUENCE [LARGE SCALE GENOMIC DNA]</scope>
</reference>
<proteinExistence type="predicted"/>